<gene>
    <name evidence="1" type="ORF">DSOUD_2587</name>
</gene>
<sequence>MAANEEILRRLGELDGLYAKDPERFEVLARELIESVIADFPPEDQPRARGLQFVVDSRLALHSNPLGRMVEMMDMLWESVDRLVAALNDPWSVCEERQQCRSQSRIIPFPVSRQKH</sequence>
<dbReference type="KEGG" id="des:DSOUD_2587"/>
<dbReference type="OrthoDB" id="5387652at2"/>
<proteinExistence type="predicted"/>
<dbReference type="RefSeq" id="WP_053551355.1">
    <property type="nucleotide sequence ID" value="NZ_CP010802.1"/>
</dbReference>
<evidence type="ECO:0000313" key="1">
    <source>
        <dbReference type="EMBL" id="ALC17340.1"/>
    </source>
</evidence>
<dbReference type="PATRIC" id="fig|1603606.3.peg.2805"/>
<reference evidence="1 2" key="1">
    <citation type="submission" date="2015-07" db="EMBL/GenBank/DDBJ databases">
        <title>Isolation and Genomic Characterization of a Novel Halophilic Metal-Reducing Deltaproteobacterium from the Deep Subsurface.</title>
        <authorList>
            <person name="Badalamenti J.P."/>
            <person name="Summers Z.M."/>
            <person name="Gralnick J.A."/>
            <person name="Bond D.R."/>
        </authorList>
    </citation>
    <scope>NUCLEOTIDE SEQUENCE [LARGE SCALE GENOMIC DNA]</scope>
    <source>
        <strain evidence="1 2">WTL</strain>
    </source>
</reference>
<organism evidence="1 2">
    <name type="scientific">Desulfuromonas soudanensis</name>
    <dbReference type="NCBI Taxonomy" id="1603606"/>
    <lineage>
        <taxon>Bacteria</taxon>
        <taxon>Pseudomonadati</taxon>
        <taxon>Thermodesulfobacteriota</taxon>
        <taxon>Desulfuromonadia</taxon>
        <taxon>Desulfuromonadales</taxon>
        <taxon>Desulfuromonadaceae</taxon>
        <taxon>Desulfuromonas</taxon>
    </lineage>
</organism>
<dbReference type="EMBL" id="CP010802">
    <property type="protein sequence ID" value="ALC17340.1"/>
    <property type="molecule type" value="Genomic_DNA"/>
</dbReference>
<accession>A0A0M4D286</accession>
<name>A0A0M4D286_9BACT</name>
<keyword evidence="2" id="KW-1185">Reference proteome</keyword>
<evidence type="ECO:0000313" key="2">
    <source>
        <dbReference type="Proteomes" id="UP000057158"/>
    </source>
</evidence>
<dbReference type="Pfam" id="PF11333">
    <property type="entry name" value="DUF3135"/>
    <property type="match status" value="1"/>
</dbReference>
<dbReference type="InterPro" id="IPR021482">
    <property type="entry name" value="DUF3135"/>
</dbReference>
<dbReference type="AlphaFoldDB" id="A0A0M4D286"/>
<dbReference type="Proteomes" id="UP000057158">
    <property type="component" value="Chromosome"/>
</dbReference>
<protein>
    <submittedName>
        <fullName evidence="1">Uncharacterized protein</fullName>
    </submittedName>
</protein>